<dbReference type="FunFam" id="3.40.30.10:FF:000238">
    <property type="entry name" value="Soluble secreted antigen Mpt53"/>
    <property type="match status" value="1"/>
</dbReference>
<organism evidence="9 10">
    <name type="scientific">Mycolicibacillus koreensis</name>
    <dbReference type="NCBI Taxonomy" id="1069220"/>
    <lineage>
        <taxon>Bacteria</taxon>
        <taxon>Bacillati</taxon>
        <taxon>Actinomycetota</taxon>
        <taxon>Actinomycetes</taxon>
        <taxon>Mycobacteriales</taxon>
        <taxon>Mycobacteriaceae</taxon>
        <taxon>Mycolicibacillus</taxon>
    </lineage>
</organism>
<accession>A0A7I7SFS0</accession>
<dbReference type="SUPFAM" id="SSF52833">
    <property type="entry name" value="Thioredoxin-like"/>
    <property type="match status" value="1"/>
</dbReference>
<evidence type="ECO:0000256" key="1">
    <source>
        <dbReference type="ARBA" id="ARBA00004613"/>
    </source>
</evidence>
<evidence type="ECO:0000256" key="6">
    <source>
        <dbReference type="ARBA" id="ARBA00055273"/>
    </source>
</evidence>
<dbReference type="PANTHER" id="PTHR42852">
    <property type="entry name" value="THIOL:DISULFIDE INTERCHANGE PROTEIN DSBE"/>
    <property type="match status" value="1"/>
</dbReference>
<dbReference type="Pfam" id="PF08534">
    <property type="entry name" value="Redoxin"/>
    <property type="match status" value="1"/>
</dbReference>
<comment type="similarity">
    <text evidence="2">Belongs to the thioredoxin family.</text>
</comment>
<sequence>MSTVVPSLPSSTAVGRRGRLASLLVALVGVLLVFAGCGSAAENPPTSGEGPPQLQFQATTLDGDAFDGATLRGTPAVFWFWAPWCPTCQREAPMVGAAADAHPTVTFVGVASASQPPAMREFVEKYSLGQMTHLADTDATVWKKFGVTAQPAFAFVTADGEVSVVKGELSADDLDQRVAALTGS</sequence>
<protein>
    <recommendedName>
        <fullName evidence="7">Soluble secreted antigen MPT53</fullName>
    </recommendedName>
</protein>
<evidence type="ECO:0000256" key="4">
    <source>
        <dbReference type="ARBA" id="ARBA00022729"/>
    </source>
</evidence>
<proteinExistence type="inferred from homology"/>
<dbReference type="PROSITE" id="PS51352">
    <property type="entry name" value="THIOREDOXIN_2"/>
    <property type="match status" value="1"/>
</dbReference>
<dbReference type="Gene3D" id="3.40.30.10">
    <property type="entry name" value="Glutaredoxin"/>
    <property type="match status" value="1"/>
</dbReference>
<dbReference type="OrthoDB" id="9790194at2"/>
<reference evidence="9 10" key="1">
    <citation type="submission" date="2017-04" db="EMBL/GenBank/DDBJ databases">
        <title>The new phylogeny of genus Mycobacterium.</title>
        <authorList>
            <person name="Tortoli E."/>
            <person name="Trovato A."/>
            <person name="Cirillo D.M."/>
        </authorList>
    </citation>
    <scope>NUCLEOTIDE SEQUENCE [LARGE SCALE GENOMIC DNA]</scope>
    <source>
        <strain evidence="9 10">KCTC 19819</strain>
    </source>
</reference>
<dbReference type="InterPro" id="IPR013766">
    <property type="entry name" value="Thioredoxin_domain"/>
</dbReference>
<dbReference type="Proteomes" id="UP000193577">
    <property type="component" value="Unassembled WGS sequence"/>
</dbReference>
<comment type="caution">
    <text evidence="9">The sequence shown here is derived from an EMBL/GenBank/DDBJ whole genome shotgun (WGS) entry which is preliminary data.</text>
</comment>
<keyword evidence="4" id="KW-0732">Signal</keyword>
<feature type="domain" description="Thioredoxin" evidence="8">
    <location>
        <begin position="47"/>
        <end position="183"/>
    </location>
</feature>
<keyword evidence="5" id="KW-0676">Redox-active center</keyword>
<dbReference type="InterPro" id="IPR013740">
    <property type="entry name" value="Redoxin"/>
</dbReference>
<evidence type="ECO:0000256" key="7">
    <source>
        <dbReference type="ARBA" id="ARBA00067724"/>
    </source>
</evidence>
<comment type="function">
    <text evidence="6">Disulfide oxidoreductase that catalyzes the oxidation of reduced, unfolded secreted proteins to form disulfide bonds. Despite a weak homology to thioredoxin this cannot serve as a substrate for thioredoxin reductase.</text>
</comment>
<dbReference type="PANTHER" id="PTHR42852:SF17">
    <property type="entry name" value="THIOREDOXIN-LIKE PROTEIN HI_1115"/>
    <property type="match status" value="1"/>
</dbReference>
<gene>
    <name evidence="9" type="ORF">B8W67_01365</name>
</gene>
<evidence type="ECO:0000256" key="2">
    <source>
        <dbReference type="ARBA" id="ARBA00008987"/>
    </source>
</evidence>
<dbReference type="InterPro" id="IPR036249">
    <property type="entry name" value="Thioredoxin-like_sf"/>
</dbReference>
<name>A0A7I7SFS0_9MYCO</name>
<evidence type="ECO:0000256" key="5">
    <source>
        <dbReference type="ARBA" id="ARBA00023284"/>
    </source>
</evidence>
<keyword evidence="3" id="KW-0964">Secreted</keyword>
<dbReference type="AlphaFoldDB" id="A0A7I7SFS0"/>
<evidence type="ECO:0000259" key="8">
    <source>
        <dbReference type="PROSITE" id="PS51352"/>
    </source>
</evidence>
<evidence type="ECO:0000313" key="10">
    <source>
        <dbReference type="Proteomes" id="UP000193577"/>
    </source>
</evidence>
<evidence type="ECO:0000256" key="3">
    <source>
        <dbReference type="ARBA" id="ARBA00022525"/>
    </source>
</evidence>
<evidence type="ECO:0000313" key="9">
    <source>
        <dbReference type="EMBL" id="OSC35750.1"/>
    </source>
</evidence>
<keyword evidence="10" id="KW-1185">Reference proteome</keyword>
<dbReference type="GO" id="GO:0016491">
    <property type="term" value="F:oxidoreductase activity"/>
    <property type="evidence" value="ECO:0007669"/>
    <property type="project" value="InterPro"/>
</dbReference>
<dbReference type="GO" id="GO:0005576">
    <property type="term" value="C:extracellular region"/>
    <property type="evidence" value="ECO:0007669"/>
    <property type="project" value="UniProtKB-SubCell"/>
</dbReference>
<dbReference type="EMBL" id="NCXO01000002">
    <property type="protein sequence ID" value="OSC35750.1"/>
    <property type="molecule type" value="Genomic_DNA"/>
</dbReference>
<comment type="subcellular location">
    <subcellularLocation>
        <location evidence="1">Secreted</location>
    </subcellularLocation>
</comment>
<dbReference type="InterPro" id="IPR050553">
    <property type="entry name" value="Thioredoxin_ResA/DsbE_sf"/>
</dbReference>